<evidence type="ECO:0000256" key="1">
    <source>
        <dbReference type="SAM" id="Phobius"/>
    </source>
</evidence>
<dbReference type="EMBL" id="MN740976">
    <property type="protein sequence ID" value="QHU20910.1"/>
    <property type="molecule type" value="Genomic_DNA"/>
</dbReference>
<proteinExistence type="predicted"/>
<keyword evidence="1" id="KW-1133">Transmembrane helix</keyword>
<accession>A0A6C0KW55</accession>
<name>A0A6C0KW55_9ZZZZ</name>
<sequence length="91" mass="10295">MSSSDTNTKCSFIDKIRGPRIFTLAIFDWVLSLSIAFIVGRYLLKLHSAFEWILLIIAWVLFGIAAHVITKTPTMTSYYLGLSDKPPIKKC</sequence>
<feature type="transmembrane region" description="Helical" evidence="1">
    <location>
        <begin position="49"/>
        <end position="69"/>
    </location>
</feature>
<keyword evidence="1" id="KW-0472">Membrane</keyword>
<evidence type="ECO:0000313" key="2">
    <source>
        <dbReference type="EMBL" id="QHU20910.1"/>
    </source>
</evidence>
<reference evidence="2" key="1">
    <citation type="journal article" date="2020" name="Nature">
        <title>Giant virus diversity and host interactions through global metagenomics.</title>
        <authorList>
            <person name="Schulz F."/>
            <person name="Roux S."/>
            <person name="Paez-Espino D."/>
            <person name="Jungbluth S."/>
            <person name="Walsh D.A."/>
            <person name="Denef V.J."/>
            <person name="McMahon K.D."/>
            <person name="Konstantinidis K.T."/>
            <person name="Eloe-Fadrosh E.A."/>
            <person name="Kyrpides N.C."/>
            <person name="Woyke T."/>
        </authorList>
    </citation>
    <scope>NUCLEOTIDE SEQUENCE</scope>
    <source>
        <strain evidence="2">GVMAG-S-3300013094-100</strain>
    </source>
</reference>
<evidence type="ECO:0008006" key="3">
    <source>
        <dbReference type="Google" id="ProtNLM"/>
    </source>
</evidence>
<dbReference type="AlphaFoldDB" id="A0A6C0KW55"/>
<protein>
    <recommendedName>
        <fullName evidence="3">RDD domain-containing protein</fullName>
    </recommendedName>
</protein>
<organism evidence="2">
    <name type="scientific">viral metagenome</name>
    <dbReference type="NCBI Taxonomy" id="1070528"/>
    <lineage>
        <taxon>unclassified sequences</taxon>
        <taxon>metagenomes</taxon>
        <taxon>organismal metagenomes</taxon>
    </lineage>
</organism>
<keyword evidence="1" id="KW-0812">Transmembrane</keyword>
<feature type="transmembrane region" description="Helical" evidence="1">
    <location>
        <begin position="21"/>
        <end position="43"/>
    </location>
</feature>